<reference evidence="3 4" key="1">
    <citation type="submission" date="2024-09" db="EMBL/GenBank/DDBJ databases">
        <authorList>
            <person name="Sun Q."/>
            <person name="Mori K."/>
        </authorList>
    </citation>
    <scope>NUCLEOTIDE SEQUENCE [LARGE SCALE GENOMIC DNA]</scope>
    <source>
        <strain evidence="3 4">JCM 13503</strain>
    </source>
</reference>
<gene>
    <name evidence="3" type="ORF">ACFFLM_23980</name>
</gene>
<dbReference type="SUPFAM" id="SSF51215">
    <property type="entry name" value="Regulatory protein AraC"/>
    <property type="match status" value="1"/>
</dbReference>
<proteinExistence type="predicted"/>
<protein>
    <submittedName>
        <fullName evidence="3">AraC family ligand binding domain-containing protein</fullName>
    </submittedName>
</protein>
<sequence length="69" mass="7647">MHPDRVIQTYELIFVKEGVLSLEEAGREFDLQAGETLLLWPGRRHRGVRPFAPGLSLLLGTFRTPGGSG</sequence>
<evidence type="ECO:0000259" key="2">
    <source>
        <dbReference type="Pfam" id="PF02311"/>
    </source>
</evidence>
<dbReference type="EMBL" id="JBHLYR010000076">
    <property type="protein sequence ID" value="MFB9995012.1"/>
    <property type="molecule type" value="Genomic_DNA"/>
</dbReference>
<keyword evidence="1" id="KW-0238">DNA-binding</keyword>
<keyword evidence="4" id="KW-1185">Reference proteome</keyword>
<name>A0ABV6B5H6_9DEIO</name>
<dbReference type="InterPro" id="IPR003313">
    <property type="entry name" value="AraC-bd"/>
</dbReference>
<comment type="caution">
    <text evidence="3">The sequence shown here is derived from an EMBL/GenBank/DDBJ whole genome shotgun (WGS) entry which is preliminary data.</text>
</comment>
<dbReference type="Pfam" id="PF02311">
    <property type="entry name" value="AraC_binding"/>
    <property type="match status" value="1"/>
</dbReference>
<accession>A0ABV6B5H6</accession>
<dbReference type="InterPro" id="IPR037923">
    <property type="entry name" value="HTH-like"/>
</dbReference>
<evidence type="ECO:0000313" key="3">
    <source>
        <dbReference type="EMBL" id="MFB9995012.1"/>
    </source>
</evidence>
<feature type="domain" description="AraC-type arabinose-binding/dimerisation" evidence="2">
    <location>
        <begin position="3"/>
        <end position="51"/>
    </location>
</feature>
<dbReference type="Proteomes" id="UP001589733">
    <property type="component" value="Unassembled WGS sequence"/>
</dbReference>
<evidence type="ECO:0000313" key="4">
    <source>
        <dbReference type="Proteomes" id="UP001589733"/>
    </source>
</evidence>
<organism evidence="3 4">
    <name type="scientific">Deinococcus oregonensis</name>
    <dbReference type="NCBI Taxonomy" id="1805970"/>
    <lineage>
        <taxon>Bacteria</taxon>
        <taxon>Thermotogati</taxon>
        <taxon>Deinococcota</taxon>
        <taxon>Deinococci</taxon>
        <taxon>Deinococcales</taxon>
        <taxon>Deinococcaceae</taxon>
        <taxon>Deinococcus</taxon>
    </lineage>
</organism>
<dbReference type="RefSeq" id="WP_380016528.1">
    <property type="nucleotide sequence ID" value="NZ_JBHLYR010000076.1"/>
</dbReference>
<evidence type="ECO:0000256" key="1">
    <source>
        <dbReference type="ARBA" id="ARBA00023125"/>
    </source>
</evidence>